<feature type="domain" description="NAD-dependent epimerase/dehydratase" evidence="1">
    <location>
        <begin position="3"/>
        <end position="221"/>
    </location>
</feature>
<name>A0A660DZN3_9LACO</name>
<sequence length="318" mass="35915">MKIVVTGGSGHIGTYLVPMLVNAGHEVVSVTRGQANPYVSDPAWQRVETVQLDRQQDPEFAEKIAALDPDVVVDLISFTLKETQSIVSALRQTHCSHYLFCSSCWAHGRAEVLPLNPDYIQKEPLDDYGKEKFASEQFLKAEYREHHFPATIIMPGQISGPGWAIINPWGNTLLTPFQKIANGEPILLPNFGMETLHHVHAYDVAQCFFQAIGHRNQALGESFDAASGGSITLYGYAKLMYAYFNQTPQIDFLPWREWCAYVNDKAACEHTYYHIARSGSFDVNKEQRLLDYQPRYSNVETIKIAVQNYVERGLVRVN</sequence>
<evidence type="ECO:0000259" key="1">
    <source>
        <dbReference type="Pfam" id="PF01370"/>
    </source>
</evidence>
<dbReference type="InterPro" id="IPR050177">
    <property type="entry name" value="Lipid_A_modif_metabolic_enz"/>
</dbReference>
<keyword evidence="3" id="KW-1185">Reference proteome</keyword>
<protein>
    <submittedName>
        <fullName evidence="2">mRNA-binding protein [Lactobacillus acidipiscis]</fullName>
    </submittedName>
</protein>
<reference evidence="2 3" key="1">
    <citation type="submission" date="2018-11" db="EMBL/GenBank/DDBJ databases">
        <authorList>
            <person name="Wuyts S."/>
        </authorList>
    </citation>
    <scope>NUCLEOTIDE SEQUENCE [LARGE SCALE GENOMIC DNA]</scope>
    <source>
        <strain evidence="2">Lactobacillus mudanjiangensis AMBF249</strain>
    </source>
</reference>
<dbReference type="PANTHER" id="PTHR43245">
    <property type="entry name" value="BIFUNCTIONAL POLYMYXIN RESISTANCE PROTEIN ARNA"/>
    <property type="match status" value="1"/>
</dbReference>
<evidence type="ECO:0000313" key="3">
    <source>
        <dbReference type="Proteomes" id="UP000289996"/>
    </source>
</evidence>
<dbReference type="OrthoDB" id="9807212at2"/>
<evidence type="ECO:0000313" key="2">
    <source>
        <dbReference type="EMBL" id="VDG28647.1"/>
    </source>
</evidence>
<accession>A0A660DZN3</accession>
<proteinExistence type="predicted"/>
<dbReference type="InterPro" id="IPR036291">
    <property type="entry name" value="NAD(P)-bd_dom_sf"/>
</dbReference>
<organism evidence="2 3">
    <name type="scientific">Lactiplantibacillus mudanjiangensis</name>
    <dbReference type="NCBI Taxonomy" id="1296538"/>
    <lineage>
        <taxon>Bacteria</taxon>
        <taxon>Bacillati</taxon>
        <taxon>Bacillota</taxon>
        <taxon>Bacilli</taxon>
        <taxon>Lactobacillales</taxon>
        <taxon>Lactobacillaceae</taxon>
        <taxon>Lactiplantibacillus</taxon>
    </lineage>
</organism>
<dbReference type="RefSeq" id="WP_130851813.1">
    <property type="nucleotide sequence ID" value="NZ_UYIG01000121.1"/>
</dbReference>
<dbReference type="InterPro" id="IPR001509">
    <property type="entry name" value="Epimerase_deHydtase"/>
</dbReference>
<gene>
    <name evidence="2" type="ORF">MUDAN_MDHGFNIF_03066</name>
</gene>
<dbReference type="SUPFAM" id="SSF51735">
    <property type="entry name" value="NAD(P)-binding Rossmann-fold domains"/>
    <property type="match status" value="1"/>
</dbReference>
<dbReference type="Gene3D" id="3.40.50.720">
    <property type="entry name" value="NAD(P)-binding Rossmann-like Domain"/>
    <property type="match status" value="1"/>
</dbReference>
<dbReference type="EMBL" id="UYIG01000121">
    <property type="protein sequence ID" value="VDG28647.1"/>
    <property type="molecule type" value="Genomic_DNA"/>
</dbReference>
<dbReference type="Proteomes" id="UP000289996">
    <property type="component" value="Unassembled WGS sequence"/>
</dbReference>
<dbReference type="Pfam" id="PF01370">
    <property type="entry name" value="Epimerase"/>
    <property type="match status" value="1"/>
</dbReference>
<dbReference type="AlphaFoldDB" id="A0A660DZN3"/>